<dbReference type="PROSITE" id="PS51257">
    <property type="entry name" value="PROKAR_LIPOPROTEIN"/>
    <property type="match status" value="1"/>
</dbReference>
<name>A0ABV6D3V0_9HYPH</name>
<keyword evidence="2" id="KW-1185">Reference proteome</keyword>
<evidence type="ECO:0000313" key="1">
    <source>
        <dbReference type="EMBL" id="MFC0207328.1"/>
    </source>
</evidence>
<proteinExistence type="predicted"/>
<dbReference type="Proteomes" id="UP001589755">
    <property type="component" value="Unassembled WGS sequence"/>
</dbReference>
<organism evidence="1 2">
    <name type="scientific">Chelativorans intermedius</name>
    <dbReference type="NCBI Taxonomy" id="515947"/>
    <lineage>
        <taxon>Bacteria</taxon>
        <taxon>Pseudomonadati</taxon>
        <taxon>Pseudomonadota</taxon>
        <taxon>Alphaproteobacteria</taxon>
        <taxon>Hyphomicrobiales</taxon>
        <taxon>Phyllobacteriaceae</taxon>
        <taxon>Chelativorans</taxon>
    </lineage>
</organism>
<accession>A0ABV6D3V0</accession>
<gene>
    <name evidence="1" type="ORF">ACFFJ2_02825</name>
</gene>
<dbReference type="EMBL" id="JBHLXD010000003">
    <property type="protein sequence ID" value="MFC0207328.1"/>
    <property type="molecule type" value="Genomic_DNA"/>
</dbReference>
<sequence>MSGIVTRIVVLIAIMGTAGGCANTIRGVGQDTANMVDATQQAGRAIGNSAASGSY</sequence>
<protein>
    <submittedName>
        <fullName evidence="1">Entericidin</fullName>
    </submittedName>
</protein>
<dbReference type="RefSeq" id="WP_261518848.1">
    <property type="nucleotide sequence ID" value="NZ_JAODNW010000001.1"/>
</dbReference>
<reference evidence="1 2" key="1">
    <citation type="submission" date="2024-09" db="EMBL/GenBank/DDBJ databases">
        <authorList>
            <person name="Sun Q."/>
            <person name="Mori K."/>
        </authorList>
    </citation>
    <scope>NUCLEOTIDE SEQUENCE [LARGE SCALE GENOMIC DNA]</scope>
    <source>
        <strain evidence="1 2">CCM 8543</strain>
    </source>
</reference>
<evidence type="ECO:0000313" key="2">
    <source>
        <dbReference type="Proteomes" id="UP001589755"/>
    </source>
</evidence>
<comment type="caution">
    <text evidence="1">The sequence shown here is derived from an EMBL/GenBank/DDBJ whole genome shotgun (WGS) entry which is preliminary data.</text>
</comment>